<dbReference type="SUPFAM" id="SSF48264">
    <property type="entry name" value="Cytochrome P450"/>
    <property type="match status" value="1"/>
</dbReference>
<keyword evidence="12" id="KW-1185">Reference proteome</keyword>
<dbReference type="Pfam" id="PF00067">
    <property type="entry name" value="p450"/>
    <property type="match status" value="1"/>
</dbReference>
<evidence type="ECO:0000313" key="11">
    <source>
        <dbReference type="EMBL" id="PAV15608.1"/>
    </source>
</evidence>
<reference evidence="11 12" key="1">
    <citation type="journal article" date="2017" name="Mol. Ecol.">
        <title>Comparative and population genomic landscape of Phellinus noxius: A hypervariable fungus causing root rot in trees.</title>
        <authorList>
            <person name="Chung C.L."/>
            <person name="Lee T.J."/>
            <person name="Akiba M."/>
            <person name="Lee H.H."/>
            <person name="Kuo T.H."/>
            <person name="Liu D."/>
            <person name="Ke H.M."/>
            <person name="Yokoi T."/>
            <person name="Roa M.B."/>
            <person name="Lu M.J."/>
            <person name="Chang Y.Y."/>
            <person name="Ann P.J."/>
            <person name="Tsai J.N."/>
            <person name="Chen C.Y."/>
            <person name="Tzean S.S."/>
            <person name="Ota Y."/>
            <person name="Hattori T."/>
            <person name="Sahashi N."/>
            <person name="Liou R.F."/>
            <person name="Kikuchi T."/>
            <person name="Tsai I.J."/>
        </authorList>
    </citation>
    <scope>NUCLEOTIDE SEQUENCE [LARGE SCALE GENOMIC DNA]</scope>
    <source>
        <strain evidence="11 12">FFPRI411160</strain>
    </source>
</reference>
<keyword evidence="8 10" id="KW-0503">Monooxygenase</keyword>
<keyword evidence="7 9" id="KW-0408">Iron</keyword>
<keyword evidence="6 10" id="KW-0560">Oxidoreductase</keyword>
<comment type="caution">
    <text evidence="11">The sequence shown here is derived from an EMBL/GenBank/DDBJ whole genome shotgun (WGS) entry which is preliminary data.</text>
</comment>
<dbReference type="PANTHER" id="PTHR46300">
    <property type="entry name" value="P450, PUTATIVE (EUROFUNG)-RELATED-RELATED"/>
    <property type="match status" value="1"/>
</dbReference>
<evidence type="ECO:0000256" key="4">
    <source>
        <dbReference type="ARBA" id="ARBA00022617"/>
    </source>
</evidence>
<keyword evidence="4 9" id="KW-0349">Heme</keyword>
<dbReference type="Gene3D" id="1.10.630.10">
    <property type="entry name" value="Cytochrome P450"/>
    <property type="match status" value="1"/>
</dbReference>
<dbReference type="InterPro" id="IPR017972">
    <property type="entry name" value="Cyt_P450_CS"/>
</dbReference>
<dbReference type="InterPro" id="IPR036396">
    <property type="entry name" value="Cyt_P450_sf"/>
</dbReference>
<dbReference type="PROSITE" id="PS00086">
    <property type="entry name" value="CYTOCHROME_P450"/>
    <property type="match status" value="1"/>
</dbReference>
<dbReference type="InterPro" id="IPR002401">
    <property type="entry name" value="Cyt_P450_E_grp-I"/>
</dbReference>
<dbReference type="AlphaFoldDB" id="A0A286U7R2"/>
<feature type="binding site" description="axial binding residue" evidence="9">
    <location>
        <position position="434"/>
    </location>
    <ligand>
        <name>heme</name>
        <dbReference type="ChEBI" id="CHEBI:30413"/>
    </ligand>
    <ligandPart>
        <name>Fe</name>
        <dbReference type="ChEBI" id="CHEBI:18248"/>
    </ligandPart>
</feature>
<evidence type="ECO:0000256" key="10">
    <source>
        <dbReference type="RuleBase" id="RU000461"/>
    </source>
</evidence>
<dbReference type="CDD" id="cd11065">
    <property type="entry name" value="CYP64-like"/>
    <property type="match status" value="1"/>
</dbReference>
<dbReference type="InParanoid" id="A0A286U7R2"/>
<protein>
    <submittedName>
        <fullName evidence="11">Cytochrome P450</fullName>
    </submittedName>
</protein>
<evidence type="ECO:0000256" key="6">
    <source>
        <dbReference type="ARBA" id="ARBA00023002"/>
    </source>
</evidence>
<dbReference type="GO" id="GO:0020037">
    <property type="term" value="F:heme binding"/>
    <property type="evidence" value="ECO:0007669"/>
    <property type="project" value="InterPro"/>
</dbReference>
<comment type="similarity">
    <text evidence="3 10">Belongs to the cytochrome P450 family.</text>
</comment>
<evidence type="ECO:0000256" key="2">
    <source>
        <dbReference type="ARBA" id="ARBA00005179"/>
    </source>
</evidence>
<evidence type="ECO:0000313" key="12">
    <source>
        <dbReference type="Proteomes" id="UP000217199"/>
    </source>
</evidence>
<comment type="cofactor">
    <cofactor evidence="1 9">
        <name>heme</name>
        <dbReference type="ChEBI" id="CHEBI:30413"/>
    </cofactor>
</comment>
<dbReference type="EMBL" id="NBII01000009">
    <property type="protein sequence ID" value="PAV15608.1"/>
    <property type="molecule type" value="Genomic_DNA"/>
</dbReference>
<keyword evidence="5 9" id="KW-0479">Metal-binding</keyword>
<organism evidence="11 12">
    <name type="scientific">Pyrrhoderma noxium</name>
    <dbReference type="NCBI Taxonomy" id="2282107"/>
    <lineage>
        <taxon>Eukaryota</taxon>
        <taxon>Fungi</taxon>
        <taxon>Dikarya</taxon>
        <taxon>Basidiomycota</taxon>
        <taxon>Agaricomycotina</taxon>
        <taxon>Agaricomycetes</taxon>
        <taxon>Hymenochaetales</taxon>
        <taxon>Hymenochaetaceae</taxon>
        <taxon>Pyrrhoderma</taxon>
    </lineage>
</organism>
<accession>A0A286U7R2</accession>
<gene>
    <name evidence="11" type="ORF">PNOK_0846600</name>
</gene>
<dbReference type="GO" id="GO:0005506">
    <property type="term" value="F:iron ion binding"/>
    <property type="evidence" value="ECO:0007669"/>
    <property type="project" value="InterPro"/>
</dbReference>
<dbReference type="Proteomes" id="UP000217199">
    <property type="component" value="Unassembled WGS sequence"/>
</dbReference>
<evidence type="ECO:0000256" key="5">
    <source>
        <dbReference type="ARBA" id="ARBA00022723"/>
    </source>
</evidence>
<evidence type="ECO:0000256" key="1">
    <source>
        <dbReference type="ARBA" id="ARBA00001971"/>
    </source>
</evidence>
<dbReference type="GO" id="GO:0004497">
    <property type="term" value="F:monooxygenase activity"/>
    <property type="evidence" value="ECO:0007669"/>
    <property type="project" value="UniProtKB-KW"/>
</dbReference>
<dbReference type="InterPro" id="IPR050364">
    <property type="entry name" value="Cytochrome_P450_fung"/>
</dbReference>
<evidence type="ECO:0000256" key="7">
    <source>
        <dbReference type="ARBA" id="ARBA00023004"/>
    </source>
</evidence>
<evidence type="ECO:0000256" key="9">
    <source>
        <dbReference type="PIRSR" id="PIRSR602401-1"/>
    </source>
</evidence>
<dbReference type="OrthoDB" id="1055148at2759"/>
<dbReference type="STRING" id="2282107.A0A286U7R2"/>
<dbReference type="InterPro" id="IPR001128">
    <property type="entry name" value="Cyt_P450"/>
</dbReference>
<dbReference type="PRINTS" id="PR00463">
    <property type="entry name" value="EP450I"/>
</dbReference>
<evidence type="ECO:0000256" key="8">
    <source>
        <dbReference type="ARBA" id="ARBA00023033"/>
    </source>
</evidence>
<name>A0A286U7R2_9AGAM</name>
<sequence length="508" mass="57486">MSLIYVLDLTAVSCLLLVLGYRKYLSRKRLAGVPYPPGPKGLPIIGNVLDLPETNPWITVQGWSKEYGPLVFIENFGKPYLFLNSYQSMVDLLDKRGHIYSSRPENAALNLEGWDAWFITTFPYGDEHRRSRQHLHRFLQISKVEDYFDIQTQATHKLLEGLLNYPDEFFRLIRTWAGRIILKIAYGHDVADKNDPLVDIAEKGLDAFHVAEGVFFLNAFPWLRLFPKYRKLLEEGRKAARDMHSVPYEFSRKNFLDGTAIPSISSKLMAANSNQDGTISDERLISNVTGVIYAGGSHTTVATLLTTILALLLHPDVQKRAQEELDRVVGKNNLPTMKDRPNLPYIDAIFRECFRWQAVTPLGVAHTATEDDEYMGYRIPAGTTIFANIWAVLRDPQLYPDPDKFIPERWLPSSSKESPMNSNKIGFGFGRRLCPGRHFAENSVFIGVSSILSMFNIEKALGEDGKPITPEVDYVSDFVRQPKPFKCVFKPRSAGIPALISQAIESAK</sequence>
<dbReference type="GO" id="GO:0016705">
    <property type="term" value="F:oxidoreductase activity, acting on paired donors, with incorporation or reduction of molecular oxygen"/>
    <property type="evidence" value="ECO:0007669"/>
    <property type="project" value="InterPro"/>
</dbReference>
<dbReference type="PRINTS" id="PR00385">
    <property type="entry name" value="P450"/>
</dbReference>
<proteinExistence type="inferred from homology"/>
<evidence type="ECO:0000256" key="3">
    <source>
        <dbReference type="ARBA" id="ARBA00010617"/>
    </source>
</evidence>
<comment type="pathway">
    <text evidence="2">Secondary metabolite biosynthesis.</text>
</comment>
<dbReference type="PANTHER" id="PTHR46300:SF7">
    <property type="entry name" value="P450, PUTATIVE (EUROFUNG)-RELATED"/>
    <property type="match status" value="1"/>
</dbReference>